<evidence type="ECO:0000313" key="15">
    <source>
        <dbReference type="Proteomes" id="UP000680714"/>
    </source>
</evidence>
<evidence type="ECO:0000256" key="6">
    <source>
        <dbReference type="ARBA" id="ARBA00022692"/>
    </source>
</evidence>
<evidence type="ECO:0000256" key="10">
    <source>
        <dbReference type="SAM" id="Coils"/>
    </source>
</evidence>
<keyword evidence="10" id="KW-0175">Coiled coil</keyword>
<keyword evidence="3 9" id="KW-0813">Transport</keyword>
<protein>
    <recommendedName>
        <fullName evidence="9">Membrane fusion protein (MFP) family protein</fullName>
    </recommendedName>
</protein>
<comment type="similarity">
    <text evidence="2 9">Belongs to the membrane fusion protein (MFP) (TC 8.A.1) family.</text>
</comment>
<proteinExistence type="inferred from homology"/>
<feature type="domain" description="AprE-like beta-barrel" evidence="13">
    <location>
        <begin position="352"/>
        <end position="441"/>
    </location>
</feature>
<sequence>MTSQSLVNVPQSSPPVPEGEHRAVATIKQSSRVARHLAQAVQLEESGTAPLIRLTLYLACAACAVFLVWSAITTVDEVAVAEGEIVPQGSVQTVQHLEGGIVDQILVKEGELVEIGQPIIKLSPAQALAELDQTRAREMTLLLKSERLRAFVEGRQPDFSFAGPHYLSLVNDNKSIYDAQTQARNTARSIILAQIEQKRADLRQMESQHKSLREQVAALAEEMKIRDELVAKGLVTRITHLDTRRELARAEGELTRILGQTVSAREAVSEMENRLIDSQSILQKQNLDEMGVTIAELAQVQETISRLEDRVTRLIIEAPARGHIKGLTVKNQGAVIQPGGLVSEIVPVDRELRVEAKVLPRDIGHLKVGQKVRIKVTTYDFARYGSVTGKLERLSASTFLNEKGEPFFKAQISLETNHVGADPSHFTISPGMTVSAEIITGDKTLFQYMLKPIFTQLQQSFHER</sequence>
<name>A0ABS5I868_9PROT</name>
<gene>
    <name evidence="14" type="ORF">KEC16_02660</name>
</gene>
<organism evidence="14 15">
    <name type="scientific">Magnetospirillum sulfuroxidans</name>
    <dbReference type="NCBI Taxonomy" id="611300"/>
    <lineage>
        <taxon>Bacteria</taxon>
        <taxon>Pseudomonadati</taxon>
        <taxon>Pseudomonadota</taxon>
        <taxon>Alphaproteobacteria</taxon>
        <taxon>Rhodospirillales</taxon>
        <taxon>Rhodospirillaceae</taxon>
        <taxon>Magnetospirillum</taxon>
    </lineage>
</organism>
<evidence type="ECO:0000256" key="9">
    <source>
        <dbReference type="RuleBase" id="RU365093"/>
    </source>
</evidence>
<evidence type="ECO:0000256" key="11">
    <source>
        <dbReference type="SAM" id="MobiDB-lite"/>
    </source>
</evidence>
<reference evidence="14 15" key="1">
    <citation type="submission" date="2021-04" db="EMBL/GenBank/DDBJ databases">
        <title>Magnetospirillum sulfuroxidans sp. nov., a facultative chemolithoautotrophic sulfur-oxidizing alphaproteobacterium isolated from freshwater sediment and proposals for Paramagetospirillum gen. nov., and Magnetospirillaceae fam. nov.</title>
        <authorList>
            <person name="Koziaeva V."/>
            <person name="Geelhoed J.S."/>
            <person name="Sorokin D.Y."/>
            <person name="Grouzdev D.S."/>
        </authorList>
    </citation>
    <scope>NUCLEOTIDE SEQUENCE [LARGE SCALE GENOMIC DNA]</scope>
    <source>
        <strain evidence="14 15">J10</strain>
    </source>
</reference>
<dbReference type="InterPro" id="IPR050739">
    <property type="entry name" value="MFP"/>
</dbReference>
<evidence type="ECO:0000259" key="13">
    <source>
        <dbReference type="Pfam" id="PF26002"/>
    </source>
</evidence>
<keyword evidence="7" id="KW-1133">Transmembrane helix</keyword>
<keyword evidence="15" id="KW-1185">Reference proteome</keyword>
<evidence type="ECO:0000256" key="7">
    <source>
        <dbReference type="ARBA" id="ARBA00022989"/>
    </source>
</evidence>
<dbReference type="InterPro" id="IPR058781">
    <property type="entry name" value="HH_AprE-like"/>
</dbReference>
<keyword evidence="6" id="KW-0812">Transmembrane</keyword>
<feature type="region of interest" description="Disordered" evidence="11">
    <location>
        <begin position="1"/>
        <end position="20"/>
    </location>
</feature>
<dbReference type="SUPFAM" id="SSF56954">
    <property type="entry name" value="Outer membrane efflux proteins (OEP)"/>
    <property type="match status" value="1"/>
</dbReference>
<dbReference type="InterPro" id="IPR006144">
    <property type="entry name" value="Secretion_HlyD_CS"/>
</dbReference>
<accession>A0ABS5I868</accession>
<dbReference type="InterPro" id="IPR058982">
    <property type="entry name" value="Beta-barrel_AprE"/>
</dbReference>
<feature type="compositionally biased region" description="Polar residues" evidence="11">
    <location>
        <begin position="1"/>
        <end position="11"/>
    </location>
</feature>
<dbReference type="Gene3D" id="2.40.30.170">
    <property type="match status" value="1"/>
</dbReference>
<dbReference type="Pfam" id="PF25994">
    <property type="entry name" value="HH_AprE"/>
    <property type="match status" value="1"/>
</dbReference>
<dbReference type="Gene3D" id="1.20.1600.10">
    <property type="entry name" value="Outer membrane efflux proteins (OEP)"/>
    <property type="match status" value="1"/>
</dbReference>
<dbReference type="RefSeq" id="WP_211546095.1">
    <property type="nucleotide sequence ID" value="NZ_JAGTUF010000001.1"/>
</dbReference>
<dbReference type="PANTHER" id="PTHR30386">
    <property type="entry name" value="MEMBRANE FUSION SUBUNIT OF EMRAB-TOLC MULTIDRUG EFFLUX PUMP"/>
    <property type="match status" value="1"/>
</dbReference>
<evidence type="ECO:0000256" key="3">
    <source>
        <dbReference type="ARBA" id="ARBA00022448"/>
    </source>
</evidence>
<evidence type="ECO:0000256" key="5">
    <source>
        <dbReference type="ARBA" id="ARBA00022519"/>
    </source>
</evidence>
<dbReference type="NCBIfam" id="TIGR01843">
    <property type="entry name" value="type_I_hlyD"/>
    <property type="match status" value="1"/>
</dbReference>
<comment type="caution">
    <text evidence="14">The sequence shown here is derived from an EMBL/GenBank/DDBJ whole genome shotgun (WGS) entry which is preliminary data.</text>
</comment>
<evidence type="ECO:0000256" key="4">
    <source>
        <dbReference type="ARBA" id="ARBA00022475"/>
    </source>
</evidence>
<keyword evidence="8" id="KW-0472">Membrane</keyword>
<dbReference type="PRINTS" id="PR01490">
    <property type="entry name" value="RTXTOXIND"/>
</dbReference>
<evidence type="ECO:0000313" key="14">
    <source>
        <dbReference type="EMBL" id="MBR9970612.1"/>
    </source>
</evidence>
<feature type="domain" description="AprE-like long alpha-helical hairpin" evidence="12">
    <location>
        <begin position="128"/>
        <end position="310"/>
    </location>
</feature>
<evidence type="ECO:0000256" key="8">
    <source>
        <dbReference type="ARBA" id="ARBA00023136"/>
    </source>
</evidence>
<dbReference type="InterPro" id="IPR010129">
    <property type="entry name" value="T1SS_HlyD"/>
</dbReference>
<evidence type="ECO:0000259" key="12">
    <source>
        <dbReference type="Pfam" id="PF25994"/>
    </source>
</evidence>
<dbReference type="Pfam" id="PF26002">
    <property type="entry name" value="Beta-barrel_AprE"/>
    <property type="match status" value="1"/>
</dbReference>
<dbReference type="PANTHER" id="PTHR30386:SF26">
    <property type="entry name" value="TRANSPORT PROTEIN COMB"/>
    <property type="match status" value="1"/>
</dbReference>
<dbReference type="PROSITE" id="PS00543">
    <property type="entry name" value="HLYD_FAMILY"/>
    <property type="match status" value="1"/>
</dbReference>
<keyword evidence="5 9" id="KW-0997">Cell inner membrane</keyword>
<comment type="subcellular location">
    <subcellularLocation>
        <location evidence="1 9">Cell inner membrane</location>
        <topology evidence="1 9">Single-pass membrane protein</topology>
    </subcellularLocation>
</comment>
<keyword evidence="4 9" id="KW-1003">Cell membrane</keyword>
<evidence type="ECO:0000256" key="1">
    <source>
        <dbReference type="ARBA" id="ARBA00004377"/>
    </source>
</evidence>
<feature type="coiled-coil region" evidence="10">
    <location>
        <begin position="195"/>
        <end position="222"/>
    </location>
</feature>
<dbReference type="Proteomes" id="UP000680714">
    <property type="component" value="Unassembled WGS sequence"/>
</dbReference>
<dbReference type="EMBL" id="JAGTUF010000001">
    <property type="protein sequence ID" value="MBR9970612.1"/>
    <property type="molecule type" value="Genomic_DNA"/>
</dbReference>
<evidence type="ECO:0000256" key="2">
    <source>
        <dbReference type="ARBA" id="ARBA00009477"/>
    </source>
</evidence>